<protein>
    <submittedName>
        <fullName evidence="2">Uncharacterized protein</fullName>
    </submittedName>
</protein>
<feature type="compositionally biased region" description="Polar residues" evidence="1">
    <location>
        <begin position="102"/>
        <end position="111"/>
    </location>
</feature>
<name>A0A8S3VNS8_MYTED</name>
<proteinExistence type="predicted"/>
<dbReference type="AlphaFoldDB" id="A0A8S3VNS8"/>
<organism evidence="2 3">
    <name type="scientific">Mytilus edulis</name>
    <name type="common">Blue mussel</name>
    <dbReference type="NCBI Taxonomy" id="6550"/>
    <lineage>
        <taxon>Eukaryota</taxon>
        <taxon>Metazoa</taxon>
        <taxon>Spiralia</taxon>
        <taxon>Lophotrochozoa</taxon>
        <taxon>Mollusca</taxon>
        <taxon>Bivalvia</taxon>
        <taxon>Autobranchia</taxon>
        <taxon>Pteriomorphia</taxon>
        <taxon>Mytilida</taxon>
        <taxon>Mytiloidea</taxon>
        <taxon>Mytilidae</taxon>
        <taxon>Mytilinae</taxon>
        <taxon>Mytilus</taxon>
    </lineage>
</organism>
<accession>A0A8S3VNS8</accession>
<reference evidence="2" key="1">
    <citation type="submission" date="2021-03" db="EMBL/GenBank/DDBJ databases">
        <authorList>
            <person name="Bekaert M."/>
        </authorList>
    </citation>
    <scope>NUCLEOTIDE SEQUENCE</scope>
</reference>
<evidence type="ECO:0000313" key="3">
    <source>
        <dbReference type="Proteomes" id="UP000683360"/>
    </source>
</evidence>
<dbReference type="OrthoDB" id="26525at2759"/>
<dbReference type="EMBL" id="CAJPWZ010003317">
    <property type="protein sequence ID" value="CAG2256822.1"/>
    <property type="molecule type" value="Genomic_DNA"/>
</dbReference>
<sequence length="150" mass="16914">MICSLTNATKQEDDQMKKLTESVEHLQSEDARKVFPAICFEPDGGNSSSTTTRSIRTSAFICTIQTSKYDTEGSGGIRTIPFLRKLGCDLNPRPKTFHRSHTQVPVQQPQRPKSDHFLYKSLDIIDKVQHDVETDTALQVEKTTEKIGME</sequence>
<comment type="caution">
    <text evidence="2">The sequence shown here is derived from an EMBL/GenBank/DDBJ whole genome shotgun (WGS) entry which is preliminary data.</text>
</comment>
<keyword evidence="3" id="KW-1185">Reference proteome</keyword>
<evidence type="ECO:0000313" key="2">
    <source>
        <dbReference type="EMBL" id="CAG2256822.1"/>
    </source>
</evidence>
<feature type="region of interest" description="Disordered" evidence="1">
    <location>
        <begin position="94"/>
        <end position="113"/>
    </location>
</feature>
<evidence type="ECO:0000256" key="1">
    <source>
        <dbReference type="SAM" id="MobiDB-lite"/>
    </source>
</evidence>
<dbReference type="Proteomes" id="UP000683360">
    <property type="component" value="Unassembled WGS sequence"/>
</dbReference>
<gene>
    <name evidence="2" type="ORF">MEDL_68132</name>
</gene>